<evidence type="ECO:0000313" key="2">
    <source>
        <dbReference type="Proteomes" id="UP001162060"/>
    </source>
</evidence>
<organism evidence="1 2">
    <name type="scientific">Peronospora matthiolae</name>
    <dbReference type="NCBI Taxonomy" id="2874970"/>
    <lineage>
        <taxon>Eukaryota</taxon>
        <taxon>Sar</taxon>
        <taxon>Stramenopiles</taxon>
        <taxon>Oomycota</taxon>
        <taxon>Peronosporomycetes</taxon>
        <taxon>Peronosporales</taxon>
        <taxon>Peronosporaceae</taxon>
        <taxon>Peronospora</taxon>
    </lineage>
</organism>
<accession>A0AAV1UC60</accession>
<gene>
    <name evidence="1" type="ORF">PM001_LOCUS16048</name>
</gene>
<protein>
    <submittedName>
        <fullName evidence="1">Uncharacterized protein</fullName>
    </submittedName>
</protein>
<evidence type="ECO:0000313" key="1">
    <source>
        <dbReference type="EMBL" id="CAK7930898.1"/>
    </source>
</evidence>
<sequence>MRATSRRDTHAYLKLVSKLDLRNAVALGWLFARLQSLFSVVLLQVTKHRDNKVEVDVLGFTCLTSNWKSSDQSQLVI</sequence>
<name>A0AAV1UC60_9STRA</name>
<reference evidence="1" key="1">
    <citation type="submission" date="2024-01" db="EMBL/GenBank/DDBJ databases">
        <authorList>
            <person name="Webb A."/>
        </authorList>
    </citation>
    <scope>NUCLEOTIDE SEQUENCE</scope>
    <source>
        <strain evidence="1">Pm1</strain>
    </source>
</reference>
<comment type="caution">
    <text evidence="1">The sequence shown here is derived from an EMBL/GenBank/DDBJ whole genome shotgun (WGS) entry which is preliminary data.</text>
</comment>
<dbReference type="AlphaFoldDB" id="A0AAV1UC60"/>
<dbReference type="EMBL" id="CAKLBY020000170">
    <property type="protein sequence ID" value="CAK7930898.1"/>
    <property type="molecule type" value="Genomic_DNA"/>
</dbReference>
<dbReference type="Proteomes" id="UP001162060">
    <property type="component" value="Unassembled WGS sequence"/>
</dbReference>
<proteinExistence type="predicted"/>